<gene>
    <name evidence="2" type="ORF">HMPREF1541_04239</name>
</gene>
<dbReference type="OrthoDB" id="20282at2759"/>
<dbReference type="RefSeq" id="XP_008716807.1">
    <property type="nucleotide sequence ID" value="XM_008718585.1"/>
</dbReference>
<evidence type="ECO:0008006" key="4">
    <source>
        <dbReference type="Google" id="ProtNLM"/>
    </source>
</evidence>
<dbReference type="EMBL" id="KB822719">
    <property type="protein sequence ID" value="ETN42298.1"/>
    <property type="molecule type" value="Genomic_DNA"/>
</dbReference>
<evidence type="ECO:0000313" key="3">
    <source>
        <dbReference type="Proteomes" id="UP000030752"/>
    </source>
</evidence>
<dbReference type="HOGENOM" id="CLU_079943_0_0_1"/>
<evidence type="ECO:0000256" key="1">
    <source>
        <dbReference type="SAM" id="MobiDB-lite"/>
    </source>
</evidence>
<accession>W2S2M0</accession>
<dbReference type="STRING" id="1220924.W2S2M0"/>
<dbReference type="InterPro" id="IPR039146">
    <property type="entry name" value="GPANK1"/>
</dbReference>
<evidence type="ECO:0000313" key="2">
    <source>
        <dbReference type="EMBL" id="ETN42298.1"/>
    </source>
</evidence>
<feature type="region of interest" description="Disordered" evidence="1">
    <location>
        <begin position="33"/>
        <end position="52"/>
    </location>
</feature>
<organism evidence="2 3">
    <name type="scientific">Cyphellophora europaea (strain CBS 101466)</name>
    <name type="common">Phialophora europaea</name>
    <dbReference type="NCBI Taxonomy" id="1220924"/>
    <lineage>
        <taxon>Eukaryota</taxon>
        <taxon>Fungi</taxon>
        <taxon>Dikarya</taxon>
        <taxon>Ascomycota</taxon>
        <taxon>Pezizomycotina</taxon>
        <taxon>Eurotiomycetes</taxon>
        <taxon>Chaetothyriomycetidae</taxon>
        <taxon>Chaetothyriales</taxon>
        <taxon>Cyphellophoraceae</taxon>
        <taxon>Cyphellophora</taxon>
    </lineage>
</organism>
<dbReference type="AlphaFoldDB" id="W2S2M0"/>
<feature type="compositionally biased region" description="Polar residues" evidence="1">
    <location>
        <begin position="34"/>
        <end position="52"/>
    </location>
</feature>
<dbReference type="InParanoid" id="W2S2M0"/>
<reference evidence="2 3" key="1">
    <citation type="submission" date="2013-03" db="EMBL/GenBank/DDBJ databases">
        <title>The Genome Sequence of Phialophora europaea CBS 101466.</title>
        <authorList>
            <consortium name="The Broad Institute Genomics Platform"/>
            <person name="Cuomo C."/>
            <person name="de Hoog S."/>
            <person name="Gorbushina A."/>
            <person name="Walker B."/>
            <person name="Young S.K."/>
            <person name="Zeng Q."/>
            <person name="Gargeya S."/>
            <person name="Fitzgerald M."/>
            <person name="Haas B."/>
            <person name="Abouelleil A."/>
            <person name="Allen A.W."/>
            <person name="Alvarado L."/>
            <person name="Arachchi H.M."/>
            <person name="Berlin A.M."/>
            <person name="Chapman S.B."/>
            <person name="Gainer-Dewar J."/>
            <person name="Goldberg J."/>
            <person name="Griggs A."/>
            <person name="Gujja S."/>
            <person name="Hansen M."/>
            <person name="Howarth C."/>
            <person name="Imamovic A."/>
            <person name="Ireland A."/>
            <person name="Larimer J."/>
            <person name="McCowan C."/>
            <person name="Murphy C."/>
            <person name="Pearson M."/>
            <person name="Poon T.W."/>
            <person name="Priest M."/>
            <person name="Roberts A."/>
            <person name="Saif S."/>
            <person name="Shea T."/>
            <person name="Sisk P."/>
            <person name="Sykes S."/>
            <person name="Wortman J."/>
            <person name="Nusbaum C."/>
            <person name="Birren B."/>
        </authorList>
    </citation>
    <scope>NUCLEOTIDE SEQUENCE [LARGE SCALE GENOMIC DNA]</scope>
    <source>
        <strain evidence="2 3">CBS 101466</strain>
    </source>
</reference>
<sequence>MAESGEDEDYFVPLEDQRVFGAGIKRKRIAFVPASSTESSLPATSGSGSGSKQSIADRYLHIVLSKAATTPSTPEGTVPDSDPSPSLCTVCHRPLSPTHETTIAHQLCLEHSHPPSHLDRSRPGLRYLNAYGWDPDSRVGLGARSEGVRFPLKPVPKHDTVGLREREDEDAAVRVKPKKVALNTSVMRQGKVLRLDAKEVRKRDDEARKRADKLRKSFYGSEEVERYLGSGG</sequence>
<dbReference type="VEuPathDB" id="FungiDB:HMPREF1541_04239"/>
<proteinExistence type="predicted"/>
<dbReference type="eggNOG" id="ENOG502SNBH">
    <property type="taxonomic scope" value="Eukaryota"/>
</dbReference>
<dbReference type="PANTHER" id="PTHR20923:SF1">
    <property type="entry name" value="G PATCH DOMAIN AND ANKYRIN REPEAT-CONTAINING PROTEIN 1"/>
    <property type="match status" value="1"/>
</dbReference>
<protein>
    <recommendedName>
        <fullName evidence="4">G-patch domain-containing protein</fullName>
    </recommendedName>
</protein>
<dbReference type="GeneID" id="19971578"/>
<name>W2S2M0_CYPE1</name>
<dbReference type="PANTHER" id="PTHR20923">
    <property type="entry name" value="BAT4 PROTEIN-RELATED"/>
    <property type="match status" value="1"/>
</dbReference>
<dbReference type="Proteomes" id="UP000030752">
    <property type="component" value="Unassembled WGS sequence"/>
</dbReference>
<keyword evidence="3" id="KW-1185">Reference proteome</keyword>